<keyword evidence="3 14" id="KW-0255">Endonuclease</keyword>
<dbReference type="GO" id="GO:0043571">
    <property type="term" value="P:maintenance of CRISPR repeat elements"/>
    <property type="evidence" value="ECO:0007669"/>
    <property type="project" value="UniProtKB-UniRule"/>
</dbReference>
<feature type="binding site" evidence="14">
    <location>
        <position position="462"/>
    </location>
    <ligand>
        <name>Mn(2+)</name>
        <dbReference type="ChEBI" id="CHEBI:29035"/>
    </ligand>
</feature>
<comment type="similarity">
    <text evidence="14">Belongs to the CRISPR-associated endonuclease Cas1 family.</text>
</comment>
<comment type="caution">
    <text evidence="16">The sequence shown here is derived from an EMBL/GenBank/DDBJ whole genome shotgun (WGS) entry which is preliminary data.</text>
</comment>
<accession>A0A2T2WN92</accession>
<keyword evidence="6 14" id="KW-0460">Magnesium</keyword>
<dbReference type="Gene3D" id="3.100.10.20">
    <property type="entry name" value="CRISPR-associated endonuclease Cas1, N-terminal domain"/>
    <property type="match status" value="1"/>
</dbReference>
<organism evidence="16 17">
    <name type="scientific">Sulfobacillus thermosulfidooxidans</name>
    <dbReference type="NCBI Taxonomy" id="28034"/>
    <lineage>
        <taxon>Bacteria</taxon>
        <taxon>Bacillati</taxon>
        <taxon>Bacillota</taxon>
        <taxon>Clostridia</taxon>
        <taxon>Eubacteriales</taxon>
        <taxon>Clostridiales Family XVII. Incertae Sedis</taxon>
        <taxon>Sulfobacillus</taxon>
    </lineage>
</organism>
<dbReference type="PANTHER" id="PTHR34353">
    <property type="entry name" value="CRISPR-ASSOCIATED ENDONUCLEASE CAS1 1"/>
    <property type="match status" value="1"/>
</dbReference>
<dbReference type="CDD" id="cd09634">
    <property type="entry name" value="Cas1_I-II-III"/>
    <property type="match status" value="1"/>
</dbReference>
<dbReference type="NCBIfam" id="TIGR00287">
    <property type="entry name" value="cas1"/>
    <property type="match status" value="1"/>
</dbReference>
<dbReference type="InterPro" id="IPR011604">
    <property type="entry name" value="PDDEXK-like_dom_sf"/>
</dbReference>
<dbReference type="GO" id="GO:0004527">
    <property type="term" value="F:exonuclease activity"/>
    <property type="evidence" value="ECO:0007669"/>
    <property type="project" value="UniProtKB-KW"/>
</dbReference>
<proteinExistence type="inferred from homology"/>
<dbReference type="InterPro" id="IPR042206">
    <property type="entry name" value="CRISPR-assoc_Cas1_C"/>
</dbReference>
<feature type="binding site" evidence="14">
    <location>
        <position position="477"/>
    </location>
    <ligand>
        <name>Mn(2+)</name>
        <dbReference type="ChEBI" id="CHEBI:29035"/>
    </ligand>
</feature>
<keyword evidence="10 14" id="KW-0238">DNA-binding</keyword>
<dbReference type="InterPro" id="IPR050646">
    <property type="entry name" value="Cas1"/>
</dbReference>
<evidence type="ECO:0000256" key="4">
    <source>
        <dbReference type="ARBA" id="ARBA00022801"/>
    </source>
</evidence>
<evidence type="ECO:0000256" key="14">
    <source>
        <dbReference type="HAMAP-Rule" id="MF_01470"/>
    </source>
</evidence>
<evidence type="ECO:0000313" key="16">
    <source>
        <dbReference type="EMBL" id="PSR23715.1"/>
    </source>
</evidence>
<comment type="subunit">
    <text evidence="13 14">Homodimer, forms a heterotetramer with a Cas2 homodimer.</text>
</comment>
<evidence type="ECO:0000256" key="2">
    <source>
        <dbReference type="ARBA" id="ARBA00022723"/>
    </source>
</evidence>
<dbReference type="InterPro" id="IPR013343">
    <property type="entry name" value="CRISPR-assoc_prot_Cas4"/>
</dbReference>
<dbReference type="GO" id="GO:0051607">
    <property type="term" value="P:defense response to virus"/>
    <property type="evidence" value="ECO:0007669"/>
    <property type="project" value="UniProtKB-UniRule"/>
</dbReference>
<dbReference type="AlphaFoldDB" id="A0A2T2WN92"/>
<dbReference type="Pfam" id="PF01867">
    <property type="entry name" value="Cas_Cas1"/>
    <property type="match status" value="1"/>
</dbReference>
<evidence type="ECO:0000259" key="15">
    <source>
        <dbReference type="Pfam" id="PF01930"/>
    </source>
</evidence>
<dbReference type="Gene3D" id="1.20.120.920">
    <property type="entry name" value="CRISPR-associated endonuclease Cas1, C-terminal domain"/>
    <property type="match status" value="1"/>
</dbReference>
<dbReference type="Pfam" id="PF01930">
    <property type="entry name" value="Cas_Cas4"/>
    <property type="match status" value="1"/>
</dbReference>
<keyword evidence="2 14" id="KW-0479">Metal-binding</keyword>
<dbReference type="GO" id="GO:0051536">
    <property type="term" value="F:iron-sulfur cluster binding"/>
    <property type="evidence" value="ECO:0007669"/>
    <property type="project" value="UniProtKB-KW"/>
</dbReference>
<evidence type="ECO:0000256" key="8">
    <source>
        <dbReference type="ARBA" id="ARBA00023014"/>
    </source>
</evidence>
<reference evidence="16 17" key="1">
    <citation type="journal article" date="2014" name="BMC Genomics">
        <title>Comparison of environmental and isolate Sulfobacillus genomes reveals diverse carbon, sulfur, nitrogen, and hydrogen metabolisms.</title>
        <authorList>
            <person name="Justice N.B."/>
            <person name="Norman A."/>
            <person name="Brown C.T."/>
            <person name="Singh A."/>
            <person name="Thomas B.C."/>
            <person name="Banfield J.F."/>
        </authorList>
    </citation>
    <scope>NUCLEOTIDE SEQUENCE [LARGE SCALE GENOMIC DNA]</scope>
    <source>
        <strain evidence="16">AMDSBA5</strain>
    </source>
</reference>
<dbReference type="EC" id="3.1.-.-" evidence="14"/>
<keyword evidence="1 14" id="KW-0540">Nuclease</keyword>
<dbReference type="InterPro" id="IPR042211">
    <property type="entry name" value="CRISPR-assoc_Cas1_N"/>
</dbReference>
<feature type="domain" description="DUF83" evidence="15">
    <location>
        <begin position="20"/>
        <end position="210"/>
    </location>
</feature>
<evidence type="ECO:0000256" key="5">
    <source>
        <dbReference type="ARBA" id="ARBA00022839"/>
    </source>
</evidence>
<dbReference type="NCBIfam" id="TIGR00372">
    <property type="entry name" value="cas4"/>
    <property type="match status" value="1"/>
</dbReference>
<evidence type="ECO:0000256" key="9">
    <source>
        <dbReference type="ARBA" id="ARBA00023118"/>
    </source>
</evidence>
<keyword evidence="7" id="KW-0408">Iron</keyword>
<name>A0A2T2WN92_SULTH</name>
<keyword evidence="9 14" id="KW-0051">Antiviral defense</keyword>
<evidence type="ECO:0000313" key="17">
    <source>
        <dbReference type="Proteomes" id="UP000242705"/>
    </source>
</evidence>
<evidence type="ECO:0000256" key="6">
    <source>
        <dbReference type="ARBA" id="ARBA00022842"/>
    </source>
</evidence>
<evidence type="ECO:0000256" key="3">
    <source>
        <dbReference type="ARBA" id="ARBA00022759"/>
    </source>
</evidence>
<dbReference type="Proteomes" id="UP000242705">
    <property type="component" value="Unassembled WGS sequence"/>
</dbReference>
<keyword evidence="5" id="KW-0269">Exonuclease</keyword>
<comment type="function">
    <text evidence="14">CRISPR (clustered regularly interspaced short palindromic repeat), is an adaptive immune system that provides protection against mobile genetic elements (viruses, transposable elements and conjugative plasmids). CRISPR clusters contain spacers, sequences complementary to antecedent mobile elements, and target invading nucleic acids. CRISPR clusters are transcribed and processed into CRISPR RNA (crRNA). Acts as a dsDNA endonuclease. Involved in the integration of spacer DNA into the CRISPR cassette.</text>
</comment>
<sequence length="570" mass="64791">MSEEWTHGPETVPHWVPARMLNEYAYCRRLFYWEWVLQEFKDNVETIDGRYAHRRVDQPVGTVPENNGGSQDSTGDSFERIHARSVLVSSERLGLIARIDVLEGEGGHLTPIDYKRGTPPDVPGRVWEPEQVQLCAQALILQDNGYACSEGVIYYVQSKQRVRVTFDDELVTRTLELLTALRQTAAQETMPPPLADSPKCSRCSLVGICLPDEVGWLADPAPDKEVRRLFPGRDDALPMYIQQQGMVVGKTGERLQVRDRHGLVREIRLMDISQLCLFGNVQITAQALRELLTRDIPVCHFSYGGWFYGISHGMTHRNVILRQYQYQTAMDPVRALALARRFVQVKIQNSRTMLRRNYAQVPTSVLEDLKRLAAQTAQVPSMEALLGTEGRAARIYFSHLEGMLRPRSHDRDGFTFDFTARNRRPPRDPMNALLSFAYTLLVKDVTVTLLSVGFDPFLGFYHQPKYGRPALALDVMEEFRPIIADSVVLGVINNGEIGPSDVIRRAGGVALTPAGRKRFIEAYERRMDTLVAHPVFGYRISYRRTLEVQARLLGRYLAGEIPEYPAFRTR</sequence>
<dbReference type="InterPro" id="IPR002729">
    <property type="entry name" value="CRISPR-assoc_Cas1"/>
</dbReference>
<comment type="cofactor">
    <cofactor evidence="14">
        <name>Mg(2+)</name>
        <dbReference type="ChEBI" id="CHEBI:18420"/>
    </cofactor>
    <cofactor evidence="14">
        <name>Mn(2+)</name>
        <dbReference type="ChEBI" id="CHEBI:29035"/>
    </cofactor>
</comment>
<comment type="catalytic activity">
    <reaction evidence="12">
        <text>exonucleolytic cleavage in the 5'- to 3'-direction to yield nucleoside 3'-phosphates.</text>
        <dbReference type="EC" id="3.1.12.1"/>
    </reaction>
</comment>
<evidence type="ECO:0000256" key="1">
    <source>
        <dbReference type="ARBA" id="ARBA00022722"/>
    </source>
</evidence>
<dbReference type="PANTHER" id="PTHR34353:SF2">
    <property type="entry name" value="CRISPR-ASSOCIATED ENDONUCLEASE CAS1 1"/>
    <property type="match status" value="1"/>
</dbReference>
<evidence type="ECO:0000256" key="12">
    <source>
        <dbReference type="ARBA" id="ARBA00033996"/>
    </source>
</evidence>
<dbReference type="GO" id="GO:0046872">
    <property type="term" value="F:metal ion binding"/>
    <property type="evidence" value="ECO:0007669"/>
    <property type="project" value="UniProtKB-UniRule"/>
</dbReference>
<evidence type="ECO:0000256" key="7">
    <source>
        <dbReference type="ARBA" id="ARBA00023004"/>
    </source>
</evidence>
<dbReference type="Gene3D" id="3.90.320.10">
    <property type="match status" value="1"/>
</dbReference>
<dbReference type="HAMAP" id="MF_01470">
    <property type="entry name" value="Cas1"/>
    <property type="match status" value="1"/>
</dbReference>
<keyword evidence="11 14" id="KW-0464">Manganese</keyword>
<evidence type="ECO:0000256" key="13">
    <source>
        <dbReference type="ARBA" id="ARBA00038592"/>
    </source>
</evidence>
<keyword evidence="8" id="KW-0411">Iron-sulfur</keyword>
<dbReference type="InterPro" id="IPR022765">
    <property type="entry name" value="Dna2/Cas4_DUF83"/>
</dbReference>
<dbReference type="GO" id="GO:0003677">
    <property type="term" value="F:DNA binding"/>
    <property type="evidence" value="ECO:0007669"/>
    <property type="project" value="UniProtKB-KW"/>
</dbReference>
<evidence type="ECO:0000256" key="11">
    <source>
        <dbReference type="ARBA" id="ARBA00023211"/>
    </source>
</evidence>
<gene>
    <name evidence="14" type="primary">cas1</name>
    <name evidence="16" type="ORF">C7B47_15645</name>
</gene>
<keyword evidence="4 14" id="KW-0378">Hydrolase</keyword>
<dbReference type="EMBL" id="PXYX01000065">
    <property type="protein sequence ID" value="PSR23715.1"/>
    <property type="molecule type" value="Genomic_DNA"/>
</dbReference>
<protein>
    <recommendedName>
        <fullName evidence="14">CRISPR-associated endonuclease Cas1</fullName>
        <ecNumber evidence="14">3.1.-.-</ecNumber>
    </recommendedName>
</protein>
<dbReference type="GO" id="GO:0004519">
    <property type="term" value="F:endonuclease activity"/>
    <property type="evidence" value="ECO:0007669"/>
    <property type="project" value="UniProtKB-UniRule"/>
</dbReference>
<feature type="binding site" evidence="14">
    <location>
        <position position="389"/>
    </location>
    <ligand>
        <name>Mn(2+)</name>
        <dbReference type="ChEBI" id="CHEBI:29035"/>
    </ligand>
</feature>
<evidence type="ECO:0000256" key="10">
    <source>
        <dbReference type="ARBA" id="ARBA00023125"/>
    </source>
</evidence>